<dbReference type="RefSeq" id="XP_047760960.1">
    <property type="nucleotide sequence ID" value="XM_047904428.1"/>
</dbReference>
<dbReference type="EMBL" id="CP090166">
    <property type="protein sequence ID" value="UJO16594.1"/>
    <property type="molecule type" value="Genomic_DNA"/>
</dbReference>
<protein>
    <submittedName>
        <fullName evidence="1">Uncharacterized protein</fullName>
    </submittedName>
</protein>
<reference evidence="1" key="1">
    <citation type="submission" date="2021-12" db="EMBL/GenBank/DDBJ databases">
        <authorList>
            <person name="Zaccaron A."/>
            <person name="Stergiopoulos I."/>
        </authorList>
    </citation>
    <scope>NUCLEOTIDE SEQUENCE</scope>
    <source>
        <strain evidence="1">Race5_Kim</strain>
    </source>
</reference>
<sequence>MGYVHTANRWDCSGPADNQTPGTGTDICFASAPYTTVTKNISTYGSWKTCAGWDGVQRDVHIDSLFIDEAPGQDNLKFGTYMTNLTNFAKQNFMKPANNGTVLFNAGAQTDSRYFNVADTIIVLENTEQVYESIPDIGAWVWGSGTRYPSKASILLYNHTTTQGTTTTYNTVAYNVDTTLNRKHDAFESVFILNLIGNQYAELSTNWENIVKAVNDTVVANRICVASRTC</sequence>
<reference evidence="1" key="2">
    <citation type="journal article" date="2022" name="Microb. Genom.">
        <title>A chromosome-scale genome assembly of the tomato pathogen Cladosporium fulvum reveals a compartmentalized genome architecture and the presence of a dispensable chromosome.</title>
        <authorList>
            <person name="Zaccaron A.Z."/>
            <person name="Chen L.H."/>
            <person name="Samaras A."/>
            <person name="Stergiopoulos I."/>
        </authorList>
    </citation>
    <scope>NUCLEOTIDE SEQUENCE</scope>
    <source>
        <strain evidence="1">Race5_Kim</strain>
    </source>
</reference>
<dbReference type="OrthoDB" id="5342184at2759"/>
<keyword evidence="2" id="KW-1185">Reference proteome</keyword>
<dbReference type="AlphaFoldDB" id="A0A9Q8LFR4"/>
<dbReference type="GeneID" id="71985158"/>
<dbReference type="Proteomes" id="UP000756132">
    <property type="component" value="Chromosome 4"/>
</dbReference>
<dbReference type="Pfam" id="PF12138">
    <property type="entry name" value="Spherulin4"/>
    <property type="match status" value="1"/>
</dbReference>
<dbReference type="KEGG" id="ffu:CLAFUR5_05280"/>
<evidence type="ECO:0000313" key="2">
    <source>
        <dbReference type="Proteomes" id="UP000756132"/>
    </source>
</evidence>
<organism evidence="1 2">
    <name type="scientific">Passalora fulva</name>
    <name type="common">Tomato leaf mold</name>
    <name type="synonym">Cladosporium fulvum</name>
    <dbReference type="NCBI Taxonomy" id="5499"/>
    <lineage>
        <taxon>Eukaryota</taxon>
        <taxon>Fungi</taxon>
        <taxon>Dikarya</taxon>
        <taxon>Ascomycota</taxon>
        <taxon>Pezizomycotina</taxon>
        <taxon>Dothideomycetes</taxon>
        <taxon>Dothideomycetidae</taxon>
        <taxon>Mycosphaerellales</taxon>
        <taxon>Mycosphaerellaceae</taxon>
        <taxon>Fulvia</taxon>
    </lineage>
</organism>
<name>A0A9Q8LFR4_PASFU</name>
<accession>A0A9Q8LFR4</accession>
<proteinExistence type="predicted"/>
<dbReference type="InterPro" id="IPR021986">
    <property type="entry name" value="Spherulin4"/>
</dbReference>
<evidence type="ECO:0000313" key="1">
    <source>
        <dbReference type="EMBL" id="UJO16594.1"/>
    </source>
</evidence>
<gene>
    <name evidence="1" type="ORF">CLAFUR5_05280</name>
</gene>